<dbReference type="Proteomes" id="UP000802392">
    <property type="component" value="Unassembled WGS sequence"/>
</dbReference>
<dbReference type="PANTHER" id="PTHR48104:SF30">
    <property type="entry name" value="METACASPASE-1"/>
    <property type="match status" value="1"/>
</dbReference>
<protein>
    <recommendedName>
        <fullName evidence="1">Peptidase C14 caspase domain-containing protein</fullName>
    </recommendedName>
</protein>
<evidence type="ECO:0000313" key="3">
    <source>
        <dbReference type="Proteomes" id="UP000802392"/>
    </source>
</evidence>
<organism evidence="2 3">
    <name type="scientific">Paenarthrobacter ilicis</name>
    <dbReference type="NCBI Taxonomy" id="43665"/>
    <lineage>
        <taxon>Bacteria</taxon>
        <taxon>Bacillati</taxon>
        <taxon>Actinomycetota</taxon>
        <taxon>Actinomycetes</taxon>
        <taxon>Micrococcales</taxon>
        <taxon>Micrococcaceae</taxon>
        <taxon>Paenarthrobacter</taxon>
    </lineage>
</organism>
<dbReference type="EMBL" id="JAAOZD010000001">
    <property type="protein sequence ID" value="NII99964.1"/>
    <property type="molecule type" value="Genomic_DNA"/>
</dbReference>
<sequence>MGKAALCVGINTFKYLPQSSWLHGCVNDAEDLAAALKGQYGFDDGNVTLLRDADATKDAVMGGINSMVDAAVAGTINHLVLTFSSHGTQIPDTTGDEDDSLDEAFACHDINNSGDSWDPATVISDDELGTVFARLPQGVLMDVVLDTCHSGTGLKSLDLLPGRRPRFLPAPEPAAAVENDDKETRTLRDMVKAAKLSAPVLMAACRSDQTAADALLEGRYNGAFTYNFLKALTSDPKLGRADLLKLVTKGLKAGGFDQVAQLEAAKAARKTAWGA</sequence>
<reference evidence="2 3" key="1">
    <citation type="submission" date="2020-03" db="EMBL/GenBank/DDBJ databases">
        <title>Genomic Encyclopedia of Type Strains, Phase III (KMG-III): the genomes of soil and plant-associated and newly described type strains.</title>
        <authorList>
            <person name="Whitman W."/>
        </authorList>
    </citation>
    <scope>NUCLEOTIDE SEQUENCE [LARGE SCALE GENOMIC DNA]</scope>
    <source>
        <strain evidence="2 3">CECT 4207</strain>
    </source>
</reference>
<dbReference type="InterPro" id="IPR050452">
    <property type="entry name" value="Metacaspase"/>
</dbReference>
<proteinExistence type="predicted"/>
<name>A0ABX0TFI9_9MICC</name>
<evidence type="ECO:0000259" key="1">
    <source>
        <dbReference type="Pfam" id="PF00656"/>
    </source>
</evidence>
<dbReference type="SUPFAM" id="SSF52129">
    <property type="entry name" value="Caspase-like"/>
    <property type="match status" value="1"/>
</dbReference>
<dbReference type="InterPro" id="IPR011600">
    <property type="entry name" value="Pept_C14_caspase"/>
</dbReference>
<dbReference type="Pfam" id="PF00656">
    <property type="entry name" value="Peptidase_C14"/>
    <property type="match status" value="1"/>
</dbReference>
<dbReference type="Gene3D" id="3.40.50.1460">
    <property type="match status" value="1"/>
</dbReference>
<dbReference type="PANTHER" id="PTHR48104">
    <property type="entry name" value="METACASPASE-4"/>
    <property type="match status" value="1"/>
</dbReference>
<feature type="domain" description="Peptidase C14 caspase" evidence="1">
    <location>
        <begin position="3"/>
        <end position="267"/>
    </location>
</feature>
<gene>
    <name evidence="2" type="ORF">FHR86_000263</name>
</gene>
<dbReference type="RefSeq" id="WP_167263179.1">
    <property type="nucleotide sequence ID" value="NZ_BAAAVO010000002.1"/>
</dbReference>
<dbReference type="InterPro" id="IPR029030">
    <property type="entry name" value="Caspase-like_dom_sf"/>
</dbReference>
<accession>A0ABX0TFI9</accession>
<evidence type="ECO:0000313" key="2">
    <source>
        <dbReference type="EMBL" id="NII99964.1"/>
    </source>
</evidence>
<keyword evidence="3" id="KW-1185">Reference proteome</keyword>
<comment type="caution">
    <text evidence="2">The sequence shown here is derived from an EMBL/GenBank/DDBJ whole genome shotgun (WGS) entry which is preliminary data.</text>
</comment>